<dbReference type="SUPFAM" id="SSF54001">
    <property type="entry name" value="Cysteine proteinases"/>
    <property type="match status" value="1"/>
</dbReference>
<dbReference type="InterPro" id="IPR051947">
    <property type="entry name" value="Sentrin-specific_protease"/>
</dbReference>
<dbReference type="RefSeq" id="XP_040673736.1">
    <property type="nucleotide sequence ID" value="XM_040818557.1"/>
</dbReference>
<gene>
    <name evidence="8" type="ORF">ASPVEDRAFT_89210</name>
</gene>
<organism evidence="8 9">
    <name type="scientific">Aspergillus versicolor CBS 583.65</name>
    <dbReference type="NCBI Taxonomy" id="1036611"/>
    <lineage>
        <taxon>Eukaryota</taxon>
        <taxon>Fungi</taxon>
        <taxon>Dikarya</taxon>
        <taxon>Ascomycota</taxon>
        <taxon>Pezizomycotina</taxon>
        <taxon>Eurotiomycetes</taxon>
        <taxon>Eurotiomycetidae</taxon>
        <taxon>Eurotiales</taxon>
        <taxon>Aspergillaceae</taxon>
        <taxon>Aspergillus</taxon>
        <taxon>Aspergillus subgen. Nidulantes</taxon>
    </lineage>
</organism>
<proteinExistence type="inferred from homology"/>
<evidence type="ECO:0000259" key="7">
    <source>
        <dbReference type="PROSITE" id="PS50600"/>
    </source>
</evidence>
<dbReference type="OrthoDB" id="442460at2759"/>
<feature type="compositionally biased region" description="Basic and acidic residues" evidence="6">
    <location>
        <begin position="772"/>
        <end position="784"/>
    </location>
</feature>
<dbReference type="InterPro" id="IPR038765">
    <property type="entry name" value="Papain-like_cys_pep_sf"/>
</dbReference>
<dbReference type="InterPro" id="IPR003653">
    <property type="entry name" value="Peptidase_C48_C"/>
</dbReference>
<name>A0A1L9Q2I2_ASPVE</name>
<dbReference type="Gene3D" id="3.40.395.10">
    <property type="entry name" value="Adenoviral Proteinase, Chain A"/>
    <property type="match status" value="1"/>
</dbReference>
<feature type="compositionally biased region" description="Polar residues" evidence="6">
    <location>
        <begin position="1036"/>
        <end position="1045"/>
    </location>
</feature>
<dbReference type="GO" id="GO:0070139">
    <property type="term" value="F:SUMO-specific endopeptidase activity"/>
    <property type="evidence" value="ECO:0007669"/>
    <property type="project" value="TreeGrafter"/>
</dbReference>
<sequence length="1150" mass="129706">MPKPSRERDPIRKGVSSEEYRLLGGIKRQDPHGVPIIPGQTANAKKKSINTGSFRPYDSISKGSRASGPVPTRGKEKEKYFSSPSRPKHSTNTPERSSKRRRVESPEETPRRGATLGEEAPDRSPDRRSPSVIRLDARSPTPSQLSGQVKQPRDTNGGKASVHRASDKDVRNPHYSPKKITNHHHRFSSDDDDLSFTRDAAKERQEGPAITTEDFEFVSRKLPEQTPNLSVEIVKRPSIFDNRATKSPPPHRTGKARASYSRESPDELQGDVTVRPVPTSLNNPRRDPPNANTSSDIRPTVFISNEKPKRGHKSKREKSSKKRHPESQRFKILYYRGTPWLLDDLGTETDQLVVDPASGEITIKIANSGIIRSISLKTVLKVFVGNTSSRKVRFELSKVEGQDTKIDLELSSSEEKEGLCSLLERLKVDVQEKEEGYIDRIFKKSERDHKHFAGAKNGHKRPLGLVEDTEEAPNLPSATTKRMRLSDALKDKDENSDAQMSSKTAPEKLNSPPPTTHDEIPHPSRASNPLSGPQHSIGVEIPVKKFNQNLQTSTRSTRAMARQAPTTLVCDDDDGPGHEYTLELDHDVDKKMTKYVSKPLVYPRFGKKKAEVNALDLERLAPHEFLNDNIIGFYIRFLEDHLHRCNAEVAKRVYFFNSYFFARLTNSPRGRRNINYEGVEKWTRSVDLFSYDYIIIPINEDAHWYLAIICNLPYLEGIMDESKFSASQRLGDTQEIPETPEPPLYGQEGVQHDTKEETTRQSLASMGISDKQGVHEEGSKRGQEDWPEYEENPDLAPAKFSDFSSQPQPDSQKSAGSPKKSRKPKKRAPTGMKYDACQPIVITFDSLNQSRSSTISNLREYLSAEAKSKRGIEINKTLIKGMTAKEIPQQPNFSDCGLYLLAYLEKFVQNPDIFTRRLLRKEMRSIEDWPPLQSGLLRTRLRKFMELLYNEQEQLTKAEADRDRLMVDQQPISYLLGTPATDVTKEKVKNEKRNSPDVQVERSPSPSAKTTKPDRRREPSSASPKNPEPDIEHGQNAANTETQESVVLIDHKPRSHSISPRRDAQDQPAKRAVVEVPDSQDQASAQPTDAAKIIEPRPLQRQRKRADTVYVDDDGVVEDSAPRRKETGAQRAESTGVEIQVRGTPPPNAK</sequence>
<dbReference type="GO" id="GO:0005737">
    <property type="term" value="C:cytoplasm"/>
    <property type="evidence" value="ECO:0007669"/>
    <property type="project" value="TreeGrafter"/>
</dbReference>
<dbReference type="AlphaFoldDB" id="A0A1L9Q2I2"/>
<evidence type="ECO:0000256" key="3">
    <source>
        <dbReference type="ARBA" id="ARBA00022670"/>
    </source>
</evidence>
<reference evidence="9" key="1">
    <citation type="journal article" date="2017" name="Genome Biol.">
        <title>Comparative genomics reveals high biological diversity and specific adaptations in the industrially and medically important fungal genus Aspergillus.</title>
        <authorList>
            <person name="de Vries R.P."/>
            <person name="Riley R."/>
            <person name="Wiebenga A."/>
            <person name="Aguilar-Osorio G."/>
            <person name="Amillis S."/>
            <person name="Uchima C.A."/>
            <person name="Anderluh G."/>
            <person name="Asadollahi M."/>
            <person name="Askin M."/>
            <person name="Barry K."/>
            <person name="Battaglia E."/>
            <person name="Bayram O."/>
            <person name="Benocci T."/>
            <person name="Braus-Stromeyer S.A."/>
            <person name="Caldana C."/>
            <person name="Canovas D."/>
            <person name="Cerqueira G.C."/>
            <person name="Chen F."/>
            <person name="Chen W."/>
            <person name="Choi C."/>
            <person name="Clum A."/>
            <person name="Dos Santos R.A."/>
            <person name="Damasio A.R."/>
            <person name="Diallinas G."/>
            <person name="Emri T."/>
            <person name="Fekete E."/>
            <person name="Flipphi M."/>
            <person name="Freyberg S."/>
            <person name="Gallo A."/>
            <person name="Gournas C."/>
            <person name="Habgood R."/>
            <person name="Hainaut M."/>
            <person name="Harispe M.L."/>
            <person name="Henrissat B."/>
            <person name="Hilden K.S."/>
            <person name="Hope R."/>
            <person name="Hossain A."/>
            <person name="Karabika E."/>
            <person name="Karaffa L."/>
            <person name="Karanyi Z."/>
            <person name="Krasevec N."/>
            <person name="Kuo A."/>
            <person name="Kusch H."/>
            <person name="LaButti K."/>
            <person name="Lagendijk E.L."/>
            <person name="Lapidus A."/>
            <person name="Levasseur A."/>
            <person name="Lindquist E."/>
            <person name="Lipzen A."/>
            <person name="Logrieco A.F."/>
            <person name="MacCabe A."/>
            <person name="Maekelae M.R."/>
            <person name="Malavazi I."/>
            <person name="Melin P."/>
            <person name="Meyer V."/>
            <person name="Mielnichuk N."/>
            <person name="Miskei M."/>
            <person name="Molnar A.P."/>
            <person name="Mule G."/>
            <person name="Ngan C.Y."/>
            <person name="Orejas M."/>
            <person name="Orosz E."/>
            <person name="Ouedraogo J.P."/>
            <person name="Overkamp K.M."/>
            <person name="Park H.-S."/>
            <person name="Perrone G."/>
            <person name="Piumi F."/>
            <person name="Punt P.J."/>
            <person name="Ram A.F."/>
            <person name="Ramon A."/>
            <person name="Rauscher S."/>
            <person name="Record E."/>
            <person name="Riano-Pachon D.M."/>
            <person name="Robert V."/>
            <person name="Roehrig J."/>
            <person name="Ruller R."/>
            <person name="Salamov A."/>
            <person name="Salih N.S."/>
            <person name="Samson R.A."/>
            <person name="Sandor E."/>
            <person name="Sanguinetti M."/>
            <person name="Schuetze T."/>
            <person name="Sepcic K."/>
            <person name="Shelest E."/>
            <person name="Sherlock G."/>
            <person name="Sophianopoulou V."/>
            <person name="Squina F.M."/>
            <person name="Sun H."/>
            <person name="Susca A."/>
            <person name="Todd R.B."/>
            <person name="Tsang A."/>
            <person name="Unkles S.E."/>
            <person name="van de Wiele N."/>
            <person name="van Rossen-Uffink D."/>
            <person name="Oliveira J.V."/>
            <person name="Vesth T.C."/>
            <person name="Visser J."/>
            <person name="Yu J.-H."/>
            <person name="Zhou M."/>
            <person name="Andersen M.R."/>
            <person name="Archer D.B."/>
            <person name="Baker S.E."/>
            <person name="Benoit I."/>
            <person name="Brakhage A.A."/>
            <person name="Braus G.H."/>
            <person name="Fischer R."/>
            <person name="Frisvad J.C."/>
            <person name="Goldman G.H."/>
            <person name="Houbraken J."/>
            <person name="Oakley B."/>
            <person name="Pocsi I."/>
            <person name="Scazzocchio C."/>
            <person name="Seiboth B."/>
            <person name="vanKuyk P.A."/>
            <person name="Wortman J."/>
            <person name="Dyer P.S."/>
            <person name="Grigoriev I.V."/>
        </authorList>
    </citation>
    <scope>NUCLEOTIDE SEQUENCE [LARGE SCALE GENOMIC DNA]</scope>
    <source>
        <strain evidence="9">CBS 583.65</strain>
    </source>
</reference>
<evidence type="ECO:0000256" key="1">
    <source>
        <dbReference type="ARBA" id="ARBA00005234"/>
    </source>
</evidence>
<keyword evidence="5" id="KW-0378">Hydrolase</keyword>
<feature type="compositionally biased region" description="Basic residues" evidence="6">
    <location>
        <begin position="309"/>
        <end position="324"/>
    </location>
</feature>
<dbReference type="PANTHER" id="PTHR46896">
    <property type="entry name" value="SENTRIN-SPECIFIC PROTEASE"/>
    <property type="match status" value="1"/>
</dbReference>
<feature type="compositionally biased region" description="Basic residues" evidence="6">
    <location>
        <begin position="819"/>
        <end position="828"/>
    </location>
</feature>
<feature type="region of interest" description="Disordered" evidence="6">
    <location>
        <begin position="977"/>
        <end position="1150"/>
    </location>
</feature>
<feature type="compositionally biased region" description="Polar residues" evidence="6">
    <location>
        <begin position="82"/>
        <end position="95"/>
    </location>
</feature>
<feature type="region of interest" description="Disordered" evidence="6">
    <location>
        <begin position="726"/>
        <end position="832"/>
    </location>
</feature>
<dbReference type="Pfam" id="PF02902">
    <property type="entry name" value="Peptidase_C48"/>
    <property type="match status" value="1"/>
</dbReference>
<feature type="domain" description="Ubiquitin-like protease family profile" evidence="7">
    <location>
        <begin position="610"/>
        <end position="907"/>
    </location>
</feature>
<dbReference type="GeneID" id="63734068"/>
<evidence type="ECO:0000313" key="9">
    <source>
        <dbReference type="Proteomes" id="UP000184073"/>
    </source>
</evidence>
<feature type="region of interest" description="Disordered" evidence="6">
    <location>
        <begin position="452"/>
        <end position="536"/>
    </location>
</feature>
<feature type="compositionally biased region" description="Basic residues" evidence="6">
    <location>
        <begin position="176"/>
        <end position="186"/>
    </location>
</feature>
<keyword evidence="2" id="KW-0597">Phosphoprotein</keyword>
<feature type="region of interest" description="Disordered" evidence="6">
    <location>
        <begin position="1"/>
        <end position="326"/>
    </location>
</feature>
<feature type="compositionally biased region" description="Low complexity" evidence="6">
    <location>
        <begin position="800"/>
        <end position="818"/>
    </location>
</feature>
<dbReference type="GO" id="GO:0006508">
    <property type="term" value="P:proteolysis"/>
    <property type="evidence" value="ECO:0007669"/>
    <property type="project" value="UniProtKB-KW"/>
</dbReference>
<feature type="compositionally biased region" description="Basic and acidic residues" evidence="6">
    <location>
        <begin position="484"/>
        <end position="495"/>
    </location>
</feature>
<feature type="compositionally biased region" description="Basic and acidic residues" evidence="6">
    <location>
        <begin position="1"/>
        <end position="31"/>
    </location>
</feature>
<feature type="compositionally biased region" description="Polar residues" evidence="6">
    <location>
        <begin position="525"/>
        <end position="534"/>
    </location>
</feature>
<dbReference type="VEuPathDB" id="FungiDB:ASPVEDRAFT_89210"/>
<keyword evidence="9" id="KW-1185">Reference proteome</keyword>
<evidence type="ECO:0000313" key="8">
    <source>
        <dbReference type="EMBL" id="OJJ07974.1"/>
    </source>
</evidence>
<protein>
    <recommendedName>
        <fullName evidence="7">Ubiquitin-like protease family profile domain-containing protein</fullName>
    </recommendedName>
</protein>
<dbReference type="PROSITE" id="PS50600">
    <property type="entry name" value="ULP_PROTEASE"/>
    <property type="match status" value="1"/>
</dbReference>
<dbReference type="GO" id="GO:0005634">
    <property type="term" value="C:nucleus"/>
    <property type="evidence" value="ECO:0007669"/>
    <property type="project" value="TreeGrafter"/>
</dbReference>
<evidence type="ECO:0000256" key="4">
    <source>
        <dbReference type="ARBA" id="ARBA00022786"/>
    </source>
</evidence>
<keyword evidence="4" id="KW-0833">Ubl conjugation pathway</keyword>
<dbReference type="STRING" id="1036611.A0A1L9Q2I2"/>
<feature type="compositionally biased region" description="Polar residues" evidence="6">
    <location>
        <begin position="140"/>
        <end position="149"/>
    </location>
</feature>
<dbReference type="Proteomes" id="UP000184073">
    <property type="component" value="Unassembled WGS sequence"/>
</dbReference>
<dbReference type="EMBL" id="KV878138">
    <property type="protein sequence ID" value="OJJ07974.1"/>
    <property type="molecule type" value="Genomic_DNA"/>
</dbReference>
<feature type="compositionally biased region" description="Basic and acidic residues" evidence="6">
    <location>
        <begin position="750"/>
        <end position="759"/>
    </location>
</feature>
<feature type="compositionally biased region" description="Basic and acidic residues" evidence="6">
    <location>
        <begin position="120"/>
        <end position="129"/>
    </location>
</feature>
<keyword evidence="3" id="KW-0645">Protease</keyword>
<feature type="compositionally biased region" description="Basic and acidic residues" evidence="6">
    <location>
        <begin position="983"/>
        <end position="995"/>
    </location>
</feature>
<feature type="compositionally biased region" description="Basic and acidic residues" evidence="6">
    <location>
        <begin position="1060"/>
        <end position="1073"/>
    </location>
</feature>
<evidence type="ECO:0000256" key="5">
    <source>
        <dbReference type="ARBA" id="ARBA00022801"/>
    </source>
</evidence>
<evidence type="ECO:0000256" key="6">
    <source>
        <dbReference type="SAM" id="MobiDB-lite"/>
    </source>
</evidence>
<accession>A0A1L9Q2I2</accession>
<dbReference type="GO" id="GO:0016926">
    <property type="term" value="P:protein desumoylation"/>
    <property type="evidence" value="ECO:0007669"/>
    <property type="project" value="TreeGrafter"/>
</dbReference>
<dbReference type="PANTHER" id="PTHR46896:SF3">
    <property type="entry name" value="FI06413P-RELATED"/>
    <property type="match status" value="1"/>
</dbReference>
<feature type="compositionally biased region" description="Basic and acidic residues" evidence="6">
    <location>
        <begin position="195"/>
        <end position="206"/>
    </location>
</feature>
<comment type="similarity">
    <text evidence="1">Belongs to the peptidase C48 family.</text>
</comment>
<evidence type="ECO:0000256" key="2">
    <source>
        <dbReference type="ARBA" id="ARBA00022553"/>
    </source>
</evidence>
<feature type="compositionally biased region" description="Basic residues" evidence="6">
    <location>
        <begin position="452"/>
        <end position="462"/>
    </location>
</feature>